<evidence type="ECO:0000313" key="2">
    <source>
        <dbReference type="Proteomes" id="UP000676325"/>
    </source>
</evidence>
<name>A0A941EAI8_9ACTN</name>
<organism evidence="1 2">
    <name type="scientific">Actinospica acidithermotolerans</name>
    <dbReference type="NCBI Taxonomy" id="2828514"/>
    <lineage>
        <taxon>Bacteria</taxon>
        <taxon>Bacillati</taxon>
        <taxon>Actinomycetota</taxon>
        <taxon>Actinomycetes</taxon>
        <taxon>Catenulisporales</taxon>
        <taxon>Actinospicaceae</taxon>
        <taxon>Actinospica</taxon>
    </lineage>
</organism>
<keyword evidence="2" id="KW-1185">Reference proteome</keyword>
<evidence type="ECO:0000313" key="1">
    <source>
        <dbReference type="EMBL" id="MBR7829250.1"/>
    </source>
</evidence>
<dbReference type="EMBL" id="JAGSOH010000079">
    <property type="protein sequence ID" value="MBR7829250.1"/>
    <property type="molecule type" value="Genomic_DNA"/>
</dbReference>
<gene>
    <name evidence="1" type="ORF">KDK95_23280</name>
</gene>
<accession>A0A941EAI8</accession>
<dbReference type="Proteomes" id="UP000676325">
    <property type="component" value="Unassembled WGS sequence"/>
</dbReference>
<protein>
    <submittedName>
        <fullName evidence="1">Uncharacterized protein</fullName>
    </submittedName>
</protein>
<dbReference type="AlphaFoldDB" id="A0A941EAI8"/>
<reference evidence="1" key="1">
    <citation type="submission" date="2021-04" db="EMBL/GenBank/DDBJ databases">
        <title>Genome based classification of Actinospica acidithermotolerans sp. nov., an actinobacterium isolated from an Indonesian hot spring.</title>
        <authorList>
            <person name="Kusuma A.B."/>
            <person name="Putra K.E."/>
            <person name="Nafisah S."/>
            <person name="Loh J."/>
            <person name="Nouioui I."/>
            <person name="Goodfellow M."/>
        </authorList>
    </citation>
    <scope>NUCLEOTIDE SEQUENCE</scope>
    <source>
        <strain evidence="1">MGRD01-02</strain>
    </source>
</reference>
<comment type="caution">
    <text evidence="1">The sequence shown here is derived from an EMBL/GenBank/DDBJ whole genome shotgun (WGS) entry which is preliminary data.</text>
</comment>
<dbReference type="RefSeq" id="WP_212520385.1">
    <property type="nucleotide sequence ID" value="NZ_JAGSOH010000079.1"/>
</dbReference>
<proteinExistence type="predicted"/>
<sequence length="294" mass="32027">MSEDEALGSRTSFRPFSQRQSGLVREEALFEGVPDHLNIALREWIYTATTERMARRVCLRLRLPHLSARDLAQGVDEPTILDVIDALLWIGLETVPSRERISPRATRGVIHAADLVDELQEILEEGGSAYCVNADRDGLETRVDPTASAAMHAIRQSLTKTGREGAADLLRDAWAKVYGMRPDPGEAYSDAVKAVEALACPLFLPHAQQPTLGTVKTHLEQASAKYELVISGRDANPAPVDAAVAMIGLLWHGQRERHAGGPTSAPITQEAAEAAVHLALTLVQWLEAGAIRQK</sequence>